<dbReference type="Proteomes" id="UP000033647">
    <property type="component" value="Unassembled WGS sequence"/>
</dbReference>
<protein>
    <submittedName>
        <fullName evidence="2">Uncharacterized protein</fullName>
    </submittedName>
</protein>
<evidence type="ECO:0000313" key="3">
    <source>
        <dbReference type="Proteomes" id="UP000033647"/>
    </source>
</evidence>
<feature type="compositionally biased region" description="Acidic residues" evidence="1">
    <location>
        <begin position="110"/>
        <end position="124"/>
    </location>
</feature>
<keyword evidence="3" id="KW-1185">Reference proteome</keyword>
<reference evidence="2 3" key="1">
    <citation type="submission" date="2015-03" db="EMBL/GenBank/DDBJ databases">
        <title>RNA-seq based gene annotation and comparative genomics of four Zymoseptoria species reveal species-specific pathogenicity related genes and transposable element activity.</title>
        <authorList>
            <person name="Grandaubert J."/>
            <person name="Bhattacharyya A."/>
            <person name="Stukenbrock E.H."/>
        </authorList>
    </citation>
    <scope>NUCLEOTIDE SEQUENCE [LARGE SCALE GENOMIC DNA]</scope>
    <source>
        <strain evidence="2 3">Zb18110</strain>
    </source>
</reference>
<evidence type="ECO:0000313" key="2">
    <source>
        <dbReference type="EMBL" id="KJX95040.1"/>
    </source>
</evidence>
<dbReference type="AlphaFoldDB" id="A0A0F4GFU7"/>
<gene>
    <name evidence="2" type="ORF">TI39_contig4138g00002</name>
</gene>
<feature type="compositionally biased region" description="Acidic residues" evidence="1">
    <location>
        <begin position="92"/>
        <end position="102"/>
    </location>
</feature>
<feature type="compositionally biased region" description="Pro residues" evidence="1">
    <location>
        <begin position="68"/>
        <end position="88"/>
    </location>
</feature>
<dbReference type="EMBL" id="LAFY01004097">
    <property type="protein sequence ID" value="KJX95040.1"/>
    <property type="molecule type" value="Genomic_DNA"/>
</dbReference>
<name>A0A0F4GFU7_9PEZI</name>
<organism evidence="2 3">
    <name type="scientific">Zymoseptoria brevis</name>
    <dbReference type="NCBI Taxonomy" id="1047168"/>
    <lineage>
        <taxon>Eukaryota</taxon>
        <taxon>Fungi</taxon>
        <taxon>Dikarya</taxon>
        <taxon>Ascomycota</taxon>
        <taxon>Pezizomycotina</taxon>
        <taxon>Dothideomycetes</taxon>
        <taxon>Dothideomycetidae</taxon>
        <taxon>Mycosphaerellales</taxon>
        <taxon>Mycosphaerellaceae</taxon>
        <taxon>Zymoseptoria</taxon>
    </lineage>
</organism>
<comment type="caution">
    <text evidence="2">The sequence shown here is derived from an EMBL/GenBank/DDBJ whole genome shotgun (WGS) entry which is preliminary data.</text>
</comment>
<evidence type="ECO:0000256" key="1">
    <source>
        <dbReference type="SAM" id="MobiDB-lite"/>
    </source>
</evidence>
<feature type="region of interest" description="Disordered" evidence="1">
    <location>
        <begin position="59"/>
        <end position="126"/>
    </location>
</feature>
<accession>A0A0F4GFU7</accession>
<sequence>MEKSDNRKECTREILKTSRRRRDVYRPHTFFEDAAVWQKRAAEKIRQFESGFAFTARRNAARAARRAPAPPPAPAPAPAHAPAPPAYNPAPVDDDDDDDDDAGFPAPAAADDDDDNDDDDDDDAGSVISVYSHLATTDHVYL</sequence>
<proteinExistence type="predicted"/>